<organism evidence="1">
    <name type="scientific">Enterobacteria phage RB30</name>
    <dbReference type="NCBI Taxonomy" id="45102"/>
    <lineage>
        <taxon>Viruses</taxon>
        <taxon>Duplodnaviria</taxon>
        <taxon>Heunggongvirae</taxon>
        <taxon>Uroviricota</taxon>
        <taxon>Caudoviricetes</taxon>
        <taxon>Pantevenvirales</taxon>
        <taxon>Straboviridae</taxon>
        <taxon>Tevenvirinae</taxon>
        <taxon>Tequatrovirus</taxon>
    </lineage>
</organism>
<sequence length="112" mass="14120">MLKTSWVRFPIRSFSNPLINPPRNSAESWIFSNQLKIRTKVFRKSKYRRLFRFNNLSYSLFEFFFNKRSIFNQNIGIFRNFIRFYYFNFNVRFNRRINQKCCFWIDFFIVIF</sequence>
<proteinExistence type="predicted"/>
<dbReference type="EMBL" id="Y13611">
    <property type="protein sequence ID" value="CAA73930.1"/>
    <property type="molecule type" value="Genomic_DNA"/>
</dbReference>
<reference evidence="1" key="1">
    <citation type="journal article" date="1997" name="FEBS Lett.">
        <title>A phage T4 site-specific endonuclease, SegE, is responsible for a non-reciprocal genetic exchange between T-even-related phages.</title>
        <authorList>
            <person name="Kadyrov F.A."/>
            <person name="Shlyapnikov M.G."/>
            <person name="Kryukov V.M."/>
        </authorList>
    </citation>
    <scope>NUCLEOTIDE SEQUENCE</scope>
</reference>
<protein>
    <submittedName>
        <fullName evidence="1">Uncharacterized protein</fullName>
    </submittedName>
</protein>
<name>O21977_9CAUD</name>
<accession>O21977</accession>
<evidence type="ECO:0000313" key="1">
    <source>
        <dbReference type="EMBL" id="CAA73930.1"/>
    </source>
</evidence>